<dbReference type="InterPro" id="IPR000432">
    <property type="entry name" value="DNA_mismatch_repair_MutS_C"/>
</dbReference>
<dbReference type="GO" id="GO:0030983">
    <property type="term" value="F:mismatched DNA binding"/>
    <property type="evidence" value="ECO:0007669"/>
    <property type="project" value="InterPro"/>
</dbReference>
<feature type="domain" description="DNA mismatch repair proteins mutS family" evidence="12">
    <location>
        <begin position="974"/>
        <end position="990"/>
    </location>
</feature>
<reference evidence="13" key="1">
    <citation type="journal article" date="2013" name="Nature">
        <title>Draft genome of the wheat A-genome progenitor Triticum urartu.</title>
        <authorList>
            <person name="Ling H.Q."/>
            <person name="Zhao S."/>
            <person name="Liu D."/>
            <person name="Wang J."/>
            <person name="Sun H."/>
            <person name="Zhang C."/>
            <person name="Fan H."/>
            <person name="Li D."/>
            <person name="Dong L."/>
            <person name="Tao Y."/>
            <person name="Gao C."/>
            <person name="Wu H."/>
            <person name="Li Y."/>
            <person name="Cui Y."/>
            <person name="Guo X."/>
            <person name="Zheng S."/>
            <person name="Wang B."/>
            <person name="Yu K."/>
            <person name="Liang Q."/>
            <person name="Yang W."/>
            <person name="Lou X."/>
            <person name="Chen J."/>
            <person name="Feng M."/>
            <person name="Jian J."/>
            <person name="Zhang X."/>
            <person name="Luo G."/>
            <person name="Jiang Y."/>
            <person name="Liu J."/>
            <person name="Wang Z."/>
            <person name="Sha Y."/>
            <person name="Zhang B."/>
            <person name="Wu H."/>
            <person name="Tang D."/>
            <person name="Shen Q."/>
            <person name="Xue P."/>
            <person name="Zou S."/>
            <person name="Wang X."/>
            <person name="Liu X."/>
            <person name="Wang F."/>
            <person name="Yang Y."/>
            <person name="An X."/>
            <person name="Dong Z."/>
            <person name="Zhang K."/>
            <person name="Zhang X."/>
            <person name="Luo M.C."/>
            <person name="Dvorak J."/>
            <person name="Tong Y."/>
            <person name="Wang J."/>
            <person name="Yang H."/>
            <person name="Li Z."/>
            <person name="Wang D."/>
            <person name="Zhang A."/>
            <person name="Wang J."/>
        </authorList>
    </citation>
    <scope>NUCLEOTIDE SEQUENCE</scope>
</reference>
<protein>
    <recommendedName>
        <fullName evidence="10">DNA mismatch repair protein MSH5</fullName>
    </recommendedName>
    <alternativeName>
        <fullName evidence="11">MutS protein homolog 5</fullName>
    </alternativeName>
</protein>
<keyword evidence="9" id="KW-0469">Meiosis</keyword>
<proteinExistence type="inferred from homology"/>
<evidence type="ECO:0000256" key="4">
    <source>
        <dbReference type="ARBA" id="ARBA00022454"/>
    </source>
</evidence>
<dbReference type="SMART" id="SM00534">
    <property type="entry name" value="MUTSac"/>
    <property type="match status" value="1"/>
</dbReference>
<keyword evidence="7" id="KW-0238">DNA-binding</keyword>
<evidence type="ECO:0000256" key="7">
    <source>
        <dbReference type="ARBA" id="ARBA00023125"/>
    </source>
</evidence>
<evidence type="ECO:0000256" key="2">
    <source>
        <dbReference type="ARBA" id="ARBA00004286"/>
    </source>
</evidence>
<dbReference type="GO" id="GO:0140664">
    <property type="term" value="F:ATP-dependent DNA damage sensor activity"/>
    <property type="evidence" value="ECO:0007669"/>
    <property type="project" value="InterPro"/>
</dbReference>
<accession>M7ZWC1</accession>
<dbReference type="PROSITE" id="PS00486">
    <property type="entry name" value="DNA_MISMATCH_REPAIR_2"/>
    <property type="match status" value="1"/>
</dbReference>
<dbReference type="AlphaFoldDB" id="M7ZWC1"/>
<dbReference type="Gene3D" id="1.10.1420.10">
    <property type="match status" value="2"/>
</dbReference>
<keyword evidence="4" id="KW-0158">Chromosome</keyword>
<dbReference type="InterPro" id="IPR045076">
    <property type="entry name" value="MutS"/>
</dbReference>
<keyword evidence="6" id="KW-0067">ATP-binding</keyword>
<sequence length="1140" mass="130594">MDEEEEEQLEEEEEEVAETGIDSQVHMACVMQGRRVGVSYYDSNTRQLFVLEIWEDSAGGFPLIDLDSNVDPPVVKLMKSSTFTYEQAWHRLIYLKVAAMDDGLSVKERICFLNSMMDLGSDVQVRAAGGLLAILDSERLLDTLEQMEGGASIAIDSVTQISFYPSIYDSAHEALQIFQVDKHPSYMGIGRAKEGFSVFGILNKCVTPMGRRLLRVSWRIWSNHDEAFKKMMTSTDDASVGLGKPDRVFTHCICSLLHINKIFEVGISEHLANKLQHMSIDLVEKANSSITAELDYVSNLVIGVIDVQRSKEKGYETLVKENLCDELDELRMVYEGLPDFLEQRDKRAKVARTKWWKLKGEGAQAFKERIIKESPWEEGGDANNMWMKMATCIRKVALEEFGVSRGSKREAKDTWWWNDDVQKAIKEKKDCFRRLYLDRSADNIEKYKMAKKAAKRAMSEARGRAYEDLYQRLDTKEDERDIYKMAKIRVRKARDVDQVKCIKDGADRFLVKDKEIKHRWREYFEKLFNGENESSTIELDDSFDDTSRHFCSESRSQSDGDTDDFPIKIGLHQGSALSPYLFTLVMDEVTRDIQGDIPWCMLFAEDVVLDDDSRTGVNRKLELWRQTLESKGVAEMHMLRWICVHTRKDRVRNDDIRDRVGVALIEEKLVQHRLRCFGHIQHKPPEAPVHSGWLKHAYNVKRGRGRPNLTWEESVKRDLKDWSIDREQAMDSGYLMCFFDEKISEALLIGLQDFEFAFSEDGEERRFYYHTQKTRELDNLLGDIYHKILDMERAIIRDLVCRVLQFLPQLTKAVNFAAELDCILSLAIVARQNNYVRPILTEDSILEIQNGSWVLLTVLWLKAMNLLQQQFRHALQEMTVDTFVPNDTKIRSAGRINIITGPNYSGKSIYIKQVALVVFLAHIGSFVPADSAVVGLTDRIFCAMGSKSMTTEQSTFMIDLHQVGTMLRHATSRSLCLLDEFGKGTLTEDGIGLLGGTISHFANYDYPPKVLLSTHLTEIFTENYFPQSEHIKCCTMSVLNPDGQTSNEDIIFLYRLVPGQALLSFGLHCAQLAGVPSEVIQRSASVLEDIHSKRPVRRMICDNLAAKDKQYQDAMAKLLAFDPRKGDLNHFFEDVFPPEA</sequence>
<evidence type="ECO:0000256" key="8">
    <source>
        <dbReference type="ARBA" id="ARBA00023242"/>
    </source>
</evidence>
<dbReference type="GO" id="GO:0005694">
    <property type="term" value="C:chromosome"/>
    <property type="evidence" value="ECO:0007669"/>
    <property type="project" value="UniProtKB-SubCell"/>
</dbReference>
<evidence type="ECO:0000256" key="11">
    <source>
        <dbReference type="ARBA" id="ARBA00077470"/>
    </source>
</evidence>
<evidence type="ECO:0000256" key="1">
    <source>
        <dbReference type="ARBA" id="ARBA00004123"/>
    </source>
</evidence>
<gene>
    <name evidence="13" type="ORF">TRIUR3_00283</name>
</gene>
<dbReference type="SUPFAM" id="SSF48334">
    <property type="entry name" value="DNA repair protein MutS, domain III"/>
    <property type="match status" value="2"/>
</dbReference>
<keyword evidence="5" id="KW-0547">Nucleotide-binding</keyword>
<comment type="similarity">
    <text evidence="3">Belongs to the DNA mismatch repair MutS family.</text>
</comment>
<dbReference type="PANTHER" id="PTHR11361:SF20">
    <property type="entry name" value="MUTS PROTEIN HOMOLOG 5"/>
    <property type="match status" value="1"/>
</dbReference>
<evidence type="ECO:0000256" key="10">
    <source>
        <dbReference type="ARBA" id="ARBA00073549"/>
    </source>
</evidence>
<keyword evidence="8" id="KW-0539">Nucleus</keyword>
<dbReference type="GO" id="GO:0005634">
    <property type="term" value="C:nucleus"/>
    <property type="evidence" value="ECO:0007669"/>
    <property type="project" value="UniProtKB-SubCell"/>
</dbReference>
<evidence type="ECO:0000256" key="9">
    <source>
        <dbReference type="ARBA" id="ARBA00023254"/>
    </source>
</evidence>
<dbReference type="GO" id="GO:0005524">
    <property type="term" value="F:ATP binding"/>
    <property type="evidence" value="ECO:0007669"/>
    <property type="project" value="UniProtKB-KW"/>
</dbReference>
<dbReference type="InterPro" id="IPR027417">
    <property type="entry name" value="P-loop_NTPase"/>
</dbReference>
<dbReference type="STRING" id="4572.M7ZWC1"/>
<comment type="subcellular location">
    <subcellularLocation>
        <location evidence="2">Chromosome</location>
    </subcellularLocation>
    <subcellularLocation>
        <location evidence="1">Nucleus</location>
    </subcellularLocation>
</comment>
<dbReference type="GO" id="GO:0006298">
    <property type="term" value="P:mismatch repair"/>
    <property type="evidence" value="ECO:0007669"/>
    <property type="project" value="InterPro"/>
</dbReference>
<organism evidence="13">
    <name type="scientific">Triticum urartu</name>
    <name type="common">Red wild einkorn</name>
    <name type="synonym">Crithodium urartu</name>
    <dbReference type="NCBI Taxonomy" id="4572"/>
    <lineage>
        <taxon>Eukaryota</taxon>
        <taxon>Viridiplantae</taxon>
        <taxon>Streptophyta</taxon>
        <taxon>Embryophyta</taxon>
        <taxon>Tracheophyta</taxon>
        <taxon>Spermatophyta</taxon>
        <taxon>Magnoliopsida</taxon>
        <taxon>Liliopsida</taxon>
        <taxon>Poales</taxon>
        <taxon>Poaceae</taxon>
        <taxon>BOP clade</taxon>
        <taxon>Pooideae</taxon>
        <taxon>Triticodae</taxon>
        <taxon>Triticeae</taxon>
        <taxon>Triticinae</taxon>
        <taxon>Triticum</taxon>
    </lineage>
</organism>
<evidence type="ECO:0000256" key="6">
    <source>
        <dbReference type="ARBA" id="ARBA00022840"/>
    </source>
</evidence>
<dbReference type="SUPFAM" id="SSF52540">
    <property type="entry name" value="P-loop containing nucleoside triphosphate hydrolases"/>
    <property type="match status" value="1"/>
</dbReference>
<dbReference type="InterPro" id="IPR011184">
    <property type="entry name" value="DNA_mismatch_repair_Msh2"/>
</dbReference>
<dbReference type="InterPro" id="IPR036187">
    <property type="entry name" value="DNA_mismatch_repair_MutS_sf"/>
</dbReference>
<dbReference type="Pfam" id="PF00488">
    <property type="entry name" value="MutS_V"/>
    <property type="match status" value="1"/>
</dbReference>
<dbReference type="Gene3D" id="3.40.50.300">
    <property type="entry name" value="P-loop containing nucleotide triphosphate hydrolases"/>
    <property type="match status" value="1"/>
</dbReference>
<name>M7ZWC1_TRIUA</name>
<dbReference type="PANTHER" id="PTHR11361">
    <property type="entry name" value="DNA MISMATCH REPAIR PROTEIN MUTS FAMILY MEMBER"/>
    <property type="match status" value="1"/>
</dbReference>
<evidence type="ECO:0000259" key="12">
    <source>
        <dbReference type="PROSITE" id="PS00486"/>
    </source>
</evidence>
<dbReference type="EMBL" id="KD155195">
    <property type="protein sequence ID" value="EMS56680.1"/>
    <property type="molecule type" value="Genomic_DNA"/>
</dbReference>
<evidence type="ECO:0000256" key="5">
    <source>
        <dbReference type="ARBA" id="ARBA00022741"/>
    </source>
</evidence>
<dbReference type="FunFam" id="3.40.50.300:FF:001067">
    <property type="entry name" value="DNA mismatch repair protein MSH5"/>
    <property type="match status" value="1"/>
</dbReference>
<dbReference type="GO" id="GO:0051026">
    <property type="term" value="P:chiasma assembly"/>
    <property type="evidence" value="ECO:0007669"/>
    <property type="project" value="TreeGrafter"/>
</dbReference>
<evidence type="ECO:0000313" key="13">
    <source>
        <dbReference type="EMBL" id="EMS56680.1"/>
    </source>
</evidence>
<dbReference type="eggNOG" id="KOG0221">
    <property type="taxonomic scope" value="Eukaryota"/>
</dbReference>
<dbReference type="CDD" id="cd03281">
    <property type="entry name" value="ABC_MSH5_euk"/>
    <property type="match status" value="1"/>
</dbReference>
<dbReference type="PIRSF" id="PIRSF005813">
    <property type="entry name" value="MSH2"/>
    <property type="match status" value="1"/>
</dbReference>
<evidence type="ECO:0000256" key="3">
    <source>
        <dbReference type="ARBA" id="ARBA00006271"/>
    </source>
</evidence>